<dbReference type="GO" id="GO:0005874">
    <property type="term" value="C:microtubule"/>
    <property type="evidence" value="ECO:0007669"/>
    <property type="project" value="UniProtKB-KW"/>
</dbReference>
<organism evidence="8 9">
    <name type="scientific">Ovis aries</name>
    <name type="common">Sheep</name>
    <dbReference type="NCBI Taxonomy" id="9940"/>
    <lineage>
        <taxon>Eukaryota</taxon>
        <taxon>Metazoa</taxon>
        <taxon>Chordata</taxon>
        <taxon>Craniata</taxon>
        <taxon>Vertebrata</taxon>
        <taxon>Euteleostomi</taxon>
        <taxon>Mammalia</taxon>
        <taxon>Eutheria</taxon>
        <taxon>Laurasiatheria</taxon>
        <taxon>Artiodactyla</taxon>
        <taxon>Ruminantia</taxon>
        <taxon>Pecora</taxon>
        <taxon>Bovidae</taxon>
        <taxon>Caprinae</taxon>
        <taxon>Ovis</taxon>
    </lineage>
</organism>
<dbReference type="EMBL" id="JAEMGP010000015">
    <property type="protein sequence ID" value="KAG5199902.1"/>
    <property type="molecule type" value="Genomic_DNA"/>
</dbReference>
<proteinExistence type="inferred from homology"/>
<dbReference type="PANTHER" id="PTHR14759:SF29">
    <property type="entry name" value="MICROTUBULE-ASSOCIATED PROTEIN 6"/>
    <property type="match status" value="1"/>
</dbReference>
<comment type="similarity">
    <text evidence="2">Belongs to the STOP family.</text>
</comment>
<sequence>MTDRDGSDLQNEPFTCRGDARPDTCLCQLMSMTDISMNEFRAWTDIKPVKPIKAKPQYKPPDDKMAHETSYSAQFKGEANKPTPADNKVIDRRRIRSLYSEPFKEPPKVEKPSLQSSKPKKTSVSHKPPRKAKDKQGASGRASKKKSAEGARPAPPTADKEQSAEMNNKLAEAKE</sequence>
<evidence type="ECO:0000313" key="9">
    <source>
        <dbReference type="Proteomes" id="UP000664991"/>
    </source>
</evidence>
<evidence type="ECO:0000256" key="3">
    <source>
        <dbReference type="ARBA" id="ARBA00022448"/>
    </source>
</evidence>
<evidence type="ECO:0000256" key="2">
    <source>
        <dbReference type="ARBA" id="ARBA00005728"/>
    </source>
</evidence>
<evidence type="ECO:0000256" key="6">
    <source>
        <dbReference type="ARBA" id="ARBA00023212"/>
    </source>
</evidence>
<dbReference type="GO" id="GO:0005516">
    <property type="term" value="F:calmodulin binding"/>
    <property type="evidence" value="ECO:0007669"/>
    <property type="project" value="InterPro"/>
</dbReference>
<accession>A0A836CUW1</accession>
<comment type="subcellular location">
    <subcellularLocation>
        <location evidence="1">Cytoplasm</location>
        <location evidence="1">Cytoskeleton</location>
    </subcellularLocation>
</comment>
<dbReference type="GO" id="GO:0005801">
    <property type="term" value="C:cis-Golgi network"/>
    <property type="evidence" value="ECO:0007669"/>
    <property type="project" value="TreeGrafter"/>
</dbReference>
<feature type="compositionally biased region" description="Basic residues" evidence="7">
    <location>
        <begin position="118"/>
        <end position="133"/>
    </location>
</feature>
<dbReference type="GO" id="GO:0008017">
    <property type="term" value="F:microtubule binding"/>
    <property type="evidence" value="ECO:0007669"/>
    <property type="project" value="InterPro"/>
</dbReference>
<keyword evidence="4" id="KW-0963">Cytoplasm</keyword>
<dbReference type="GO" id="GO:0000226">
    <property type="term" value="P:microtubule cytoskeleton organization"/>
    <property type="evidence" value="ECO:0007669"/>
    <property type="project" value="InterPro"/>
</dbReference>
<evidence type="ECO:0008006" key="10">
    <source>
        <dbReference type="Google" id="ProtNLM"/>
    </source>
</evidence>
<dbReference type="GO" id="GO:0030705">
    <property type="term" value="P:cytoskeleton-dependent intracellular transport"/>
    <property type="evidence" value="ECO:0007669"/>
    <property type="project" value="TreeGrafter"/>
</dbReference>
<evidence type="ECO:0000256" key="1">
    <source>
        <dbReference type="ARBA" id="ARBA00004245"/>
    </source>
</evidence>
<keyword evidence="6" id="KW-0206">Cytoskeleton</keyword>
<keyword evidence="3" id="KW-0813">Transport</keyword>
<name>A0A836CUW1_SHEEP</name>
<comment type="caution">
    <text evidence="8">The sequence shown here is derived from an EMBL/GenBank/DDBJ whole genome shotgun (WGS) entry which is preliminary data.</text>
</comment>
<dbReference type="InterPro" id="IPR007882">
    <property type="entry name" value="MAP6"/>
</dbReference>
<dbReference type="AlphaFoldDB" id="A0A836CUW1"/>
<dbReference type="PANTHER" id="PTHR14759">
    <property type="entry name" value="STOP PROTEIN"/>
    <property type="match status" value="1"/>
</dbReference>
<dbReference type="GO" id="GO:0005798">
    <property type="term" value="C:Golgi-associated vesicle"/>
    <property type="evidence" value="ECO:0007669"/>
    <property type="project" value="TreeGrafter"/>
</dbReference>
<evidence type="ECO:0000256" key="7">
    <source>
        <dbReference type="SAM" id="MobiDB-lite"/>
    </source>
</evidence>
<dbReference type="GO" id="GO:0030425">
    <property type="term" value="C:dendrite"/>
    <property type="evidence" value="ECO:0007669"/>
    <property type="project" value="TreeGrafter"/>
</dbReference>
<keyword evidence="5" id="KW-0493">Microtubule</keyword>
<dbReference type="GO" id="GO:0048813">
    <property type="term" value="P:dendrite morphogenesis"/>
    <property type="evidence" value="ECO:0007669"/>
    <property type="project" value="TreeGrafter"/>
</dbReference>
<evidence type="ECO:0000256" key="4">
    <source>
        <dbReference type="ARBA" id="ARBA00022490"/>
    </source>
</evidence>
<reference evidence="8 9" key="1">
    <citation type="submission" date="2020-12" db="EMBL/GenBank/DDBJ databases">
        <title>De novo assembly of Tibetan sheep genome.</title>
        <authorList>
            <person name="Li X."/>
        </authorList>
    </citation>
    <scope>NUCLEOTIDE SEQUENCE [LARGE SCALE GENOMIC DNA]</scope>
    <source>
        <tissue evidence="8">Heart</tissue>
    </source>
</reference>
<feature type="region of interest" description="Disordered" evidence="7">
    <location>
        <begin position="1"/>
        <end position="21"/>
    </location>
</feature>
<feature type="region of interest" description="Disordered" evidence="7">
    <location>
        <begin position="47"/>
        <end position="175"/>
    </location>
</feature>
<dbReference type="Proteomes" id="UP000664991">
    <property type="component" value="Chromosome 15"/>
</dbReference>
<dbReference type="GO" id="GO:0070507">
    <property type="term" value="P:regulation of microtubule cytoskeleton organization"/>
    <property type="evidence" value="ECO:0007669"/>
    <property type="project" value="TreeGrafter"/>
</dbReference>
<dbReference type="GO" id="GO:0030424">
    <property type="term" value="C:axon"/>
    <property type="evidence" value="ECO:0007669"/>
    <property type="project" value="TreeGrafter"/>
</dbReference>
<evidence type="ECO:0000256" key="5">
    <source>
        <dbReference type="ARBA" id="ARBA00022701"/>
    </source>
</evidence>
<protein>
    <recommendedName>
        <fullName evidence="10">Microtubule-associated protein 6 homolog</fullName>
    </recommendedName>
</protein>
<evidence type="ECO:0000313" key="8">
    <source>
        <dbReference type="EMBL" id="KAG5199902.1"/>
    </source>
</evidence>
<gene>
    <name evidence="8" type="ORF">JEQ12_006381</name>
</gene>
<dbReference type="GO" id="GO:0050772">
    <property type="term" value="P:positive regulation of axonogenesis"/>
    <property type="evidence" value="ECO:0007669"/>
    <property type="project" value="TreeGrafter"/>
</dbReference>
<feature type="compositionally biased region" description="Basic and acidic residues" evidence="7">
    <location>
        <begin position="102"/>
        <end position="111"/>
    </location>
</feature>